<keyword evidence="2" id="KW-0812">Transmembrane</keyword>
<sequence length="138" mass="16624">MRYLLICLSKTLLKKYPYQICLNLPVAWTFPTLWYLVCSRRMVPIMFGSKCHIFVQKLWKERYRDDRGRDDYYSPERSRSYSRSPSPSGEKDYRRSPRHRQNGRSPNDKKDQIPNRSESPRGNDRSPLRSRSRSYSPR</sequence>
<evidence type="ECO:0000256" key="2">
    <source>
        <dbReference type="SAM" id="Phobius"/>
    </source>
</evidence>
<organism evidence="3 4">
    <name type="scientific">Canavalia gladiata</name>
    <name type="common">Sword bean</name>
    <name type="synonym">Dolichos gladiatus</name>
    <dbReference type="NCBI Taxonomy" id="3824"/>
    <lineage>
        <taxon>Eukaryota</taxon>
        <taxon>Viridiplantae</taxon>
        <taxon>Streptophyta</taxon>
        <taxon>Embryophyta</taxon>
        <taxon>Tracheophyta</taxon>
        <taxon>Spermatophyta</taxon>
        <taxon>Magnoliopsida</taxon>
        <taxon>eudicotyledons</taxon>
        <taxon>Gunneridae</taxon>
        <taxon>Pentapetalae</taxon>
        <taxon>rosids</taxon>
        <taxon>fabids</taxon>
        <taxon>Fabales</taxon>
        <taxon>Fabaceae</taxon>
        <taxon>Papilionoideae</taxon>
        <taxon>50 kb inversion clade</taxon>
        <taxon>NPAAA clade</taxon>
        <taxon>indigoferoid/millettioid clade</taxon>
        <taxon>Phaseoleae</taxon>
        <taxon>Canavalia</taxon>
    </lineage>
</organism>
<feature type="region of interest" description="Disordered" evidence="1">
    <location>
        <begin position="67"/>
        <end position="138"/>
    </location>
</feature>
<dbReference type="EMBL" id="JAYMYQ010000001">
    <property type="protein sequence ID" value="KAK7363644.1"/>
    <property type="molecule type" value="Genomic_DNA"/>
</dbReference>
<reference evidence="3 4" key="1">
    <citation type="submission" date="2024-01" db="EMBL/GenBank/DDBJ databases">
        <title>The genomes of 5 underutilized Papilionoideae crops provide insights into root nodulation and disease resistanc.</title>
        <authorList>
            <person name="Jiang F."/>
        </authorList>
    </citation>
    <scope>NUCLEOTIDE SEQUENCE [LARGE SCALE GENOMIC DNA]</scope>
    <source>
        <strain evidence="3">LVBAO_FW01</strain>
        <tissue evidence="3">Leaves</tissue>
    </source>
</reference>
<feature type="compositionally biased region" description="Basic and acidic residues" evidence="1">
    <location>
        <begin position="106"/>
        <end position="127"/>
    </location>
</feature>
<evidence type="ECO:0000256" key="1">
    <source>
        <dbReference type="SAM" id="MobiDB-lite"/>
    </source>
</evidence>
<keyword evidence="2" id="KW-0472">Membrane</keyword>
<comment type="caution">
    <text evidence="3">The sequence shown here is derived from an EMBL/GenBank/DDBJ whole genome shotgun (WGS) entry which is preliminary data.</text>
</comment>
<keyword evidence="2" id="KW-1133">Transmembrane helix</keyword>
<protein>
    <submittedName>
        <fullName evidence="3">Uncharacterized protein</fullName>
    </submittedName>
</protein>
<dbReference type="Proteomes" id="UP001367508">
    <property type="component" value="Unassembled WGS sequence"/>
</dbReference>
<accession>A0AAN9MYZ8</accession>
<gene>
    <name evidence="3" type="ORF">VNO77_05794</name>
</gene>
<feature type="transmembrane region" description="Helical" evidence="2">
    <location>
        <begin position="16"/>
        <end position="37"/>
    </location>
</feature>
<evidence type="ECO:0000313" key="4">
    <source>
        <dbReference type="Proteomes" id="UP001367508"/>
    </source>
</evidence>
<dbReference type="AlphaFoldDB" id="A0AAN9MYZ8"/>
<keyword evidence="4" id="KW-1185">Reference proteome</keyword>
<proteinExistence type="predicted"/>
<evidence type="ECO:0000313" key="3">
    <source>
        <dbReference type="EMBL" id="KAK7363644.1"/>
    </source>
</evidence>
<name>A0AAN9MYZ8_CANGL</name>
<feature type="compositionally biased region" description="Basic and acidic residues" evidence="1">
    <location>
        <begin position="67"/>
        <end position="79"/>
    </location>
</feature>